<evidence type="ECO:0000256" key="3">
    <source>
        <dbReference type="PROSITE-ProRule" id="PRU00169"/>
    </source>
</evidence>
<keyword evidence="2" id="KW-0902">Two-component regulatory system</keyword>
<dbReference type="Proteomes" id="UP001595607">
    <property type="component" value="Unassembled WGS sequence"/>
</dbReference>
<keyword evidence="1 3" id="KW-0597">Phosphoprotein</keyword>
<proteinExistence type="predicted"/>
<evidence type="ECO:0000256" key="1">
    <source>
        <dbReference type="ARBA" id="ARBA00022553"/>
    </source>
</evidence>
<sequence length="123" mass="13114">MPSDAPCPSRVFIIEDDPAVRDALSLLIEGQGVEVVSFADGQHFLDSASPKPGDVVLLDLLLPKVDGYQVAAALRERSVDCRLILISAERASAFDAAVQAIKPEAAFRKPLTTTQLLEAIGTL</sequence>
<dbReference type="RefSeq" id="WP_189573623.1">
    <property type="nucleotide sequence ID" value="NZ_BMXU01000001.1"/>
</dbReference>
<dbReference type="SUPFAM" id="SSF52172">
    <property type="entry name" value="CheY-like"/>
    <property type="match status" value="1"/>
</dbReference>
<evidence type="ECO:0000313" key="5">
    <source>
        <dbReference type="EMBL" id="MFC3301845.1"/>
    </source>
</evidence>
<dbReference type="InterPro" id="IPR001789">
    <property type="entry name" value="Sig_transdc_resp-reg_receiver"/>
</dbReference>
<dbReference type="InterPro" id="IPR011006">
    <property type="entry name" value="CheY-like_superfamily"/>
</dbReference>
<evidence type="ECO:0000256" key="2">
    <source>
        <dbReference type="ARBA" id="ARBA00023012"/>
    </source>
</evidence>
<feature type="domain" description="Response regulatory" evidence="4">
    <location>
        <begin position="10"/>
        <end position="123"/>
    </location>
</feature>
<evidence type="ECO:0000313" key="6">
    <source>
        <dbReference type="Proteomes" id="UP001595607"/>
    </source>
</evidence>
<dbReference type="InterPro" id="IPR050595">
    <property type="entry name" value="Bact_response_regulator"/>
</dbReference>
<feature type="modified residue" description="4-aspartylphosphate" evidence="3">
    <location>
        <position position="59"/>
    </location>
</feature>
<dbReference type="Pfam" id="PF00072">
    <property type="entry name" value="Response_reg"/>
    <property type="match status" value="1"/>
</dbReference>
<dbReference type="PANTHER" id="PTHR44591">
    <property type="entry name" value="STRESS RESPONSE REGULATOR PROTEIN 1"/>
    <property type="match status" value="1"/>
</dbReference>
<keyword evidence="6" id="KW-1185">Reference proteome</keyword>
<dbReference type="EMBL" id="JBHRVA010000002">
    <property type="protein sequence ID" value="MFC3301845.1"/>
    <property type="molecule type" value="Genomic_DNA"/>
</dbReference>
<gene>
    <name evidence="5" type="ORF">ACFONP_03790</name>
</gene>
<dbReference type="PROSITE" id="PS50110">
    <property type="entry name" value="RESPONSE_REGULATORY"/>
    <property type="match status" value="1"/>
</dbReference>
<evidence type="ECO:0000259" key="4">
    <source>
        <dbReference type="PROSITE" id="PS50110"/>
    </source>
</evidence>
<accession>A0ABV7MAQ6</accession>
<organism evidence="5 6">
    <name type="scientific">Parvularcula lutaonensis</name>
    <dbReference type="NCBI Taxonomy" id="491923"/>
    <lineage>
        <taxon>Bacteria</taxon>
        <taxon>Pseudomonadati</taxon>
        <taxon>Pseudomonadota</taxon>
        <taxon>Alphaproteobacteria</taxon>
        <taxon>Parvularculales</taxon>
        <taxon>Parvularculaceae</taxon>
        <taxon>Parvularcula</taxon>
    </lineage>
</organism>
<comment type="caution">
    <text evidence="5">The sequence shown here is derived from an EMBL/GenBank/DDBJ whole genome shotgun (WGS) entry which is preliminary data.</text>
</comment>
<protein>
    <submittedName>
        <fullName evidence="5">Response regulator</fullName>
    </submittedName>
</protein>
<dbReference type="SMART" id="SM00448">
    <property type="entry name" value="REC"/>
    <property type="match status" value="1"/>
</dbReference>
<dbReference type="PANTHER" id="PTHR44591:SF14">
    <property type="entry name" value="PROTEIN PILG"/>
    <property type="match status" value="1"/>
</dbReference>
<dbReference type="Gene3D" id="3.40.50.2300">
    <property type="match status" value="1"/>
</dbReference>
<reference evidence="6" key="1">
    <citation type="journal article" date="2019" name="Int. J. Syst. Evol. Microbiol.">
        <title>The Global Catalogue of Microorganisms (GCM) 10K type strain sequencing project: providing services to taxonomists for standard genome sequencing and annotation.</title>
        <authorList>
            <consortium name="The Broad Institute Genomics Platform"/>
            <consortium name="The Broad Institute Genome Sequencing Center for Infectious Disease"/>
            <person name="Wu L."/>
            <person name="Ma J."/>
        </authorList>
    </citation>
    <scope>NUCLEOTIDE SEQUENCE [LARGE SCALE GENOMIC DNA]</scope>
    <source>
        <strain evidence="6">KCTC 22245</strain>
    </source>
</reference>
<name>A0ABV7MAQ6_9PROT</name>